<dbReference type="Pfam" id="PF01585">
    <property type="entry name" value="G-patch"/>
    <property type="match status" value="1"/>
</dbReference>
<organism evidence="7">
    <name type="scientific">Camponotus floridanus</name>
    <name type="common">Florida carpenter ant</name>
    <dbReference type="NCBI Taxonomy" id="104421"/>
    <lineage>
        <taxon>Eukaryota</taxon>
        <taxon>Metazoa</taxon>
        <taxon>Ecdysozoa</taxon>
        <taxon>Arthropoda</taxon>
        <taxon>Hexapoda</taxon>
        <taxon>Insecta</taxon>
        <taxon>Pterygota</taxon>
        <taxon>Neoptera</taxon>
        <taxon>Endopterygota</taxon>
        <taxon>Hymenoptera</taxon>
        <taxon>Apocrita</taxon>
        <taxon>Aculeata</taxon>
        <taxon>Formicoidea</taxon>
        <taxon>Formicidae</taxon>
        <taxon>Formicinae</taxon>
        <taxon>Camponotus</taxon>
    </lineage>
</organism>
<dbReference type="InterPro" id="IPR036867">
    <property type="entry name" value="R3H_dom_sf"/>
</dbReference>
<feature type="domain" description="DRBM" evidence="2">
    <location>
        <begin position="124"/>
        <end position="205"/>
    </location>
</feature>
<dbReference type="InterPro" id="IPR021859">
    <property type="entry name" value="XTBD"/>
</dbReference>
<dbReference type="Pfam" id="PF01424">
    <property type="entry name" value="R3H"/>
    <property type="match status" value="1"/>
</dbReference>
<reference evidence="6 7" key="1">
    <citation type="journal article" date="2010" name="Science">
        <title>Genomic comparison of the ants Camponotus floridanus and Harpegnathos saltator.</title>
        <authorList>
            <person name="Bonasio R."/>
            <person name="Zhang G."/>
            <person name="Ye C."/>
            <person name="Mutti N.S."/>
            <person name="Fang X."/>
            <person name="Qin N."/>
            <person name="Donahue G."/>
            <person name="Yang P."/>
            <person name="Li Q."/>
            <person name="Li C."/>
            <person name="Zhang P."/>
            <person name="Huang Z."/>
            <person name="Berger S.L."/>
            <person name="Reinberg D."/>
            <person name="Wang J."/>
            <person name="Liebig J."/>
        </authorList>
    </citation>
    <scope>NUCLEOTIDE SEQUENCE [LARGE SCALE GENOMIC DNA]</scope>
    <source>
        <strain evidence="7">C129</strain>
    </source>
</reference>
<dbReference type="InterPro" id="IPR001374">
    <property type="entry name" value="R3H_dom"/>
</dbReference>
<evidence type="ECO:0000313" key="6">
    <source>
        <dbReference type="EMBL" id="EFN61984.1"/>
    </source>
</evidence>
<dbReference type="EMBL" id="GL443520">
    <property type="protein sequence ID" value="EFN61984.1"/>
    <property type="molecule type" value="Genomic_DNA"/>
</dbReference>
<dbReference type="SUPFAM" id="SSF54768">
    <property type="entry name" value="dsRNA-binding domain-like"/>
    <property type="match status" value="1"/>
</dbReference>
<dbReference type="FunCoup" id="E2AX34">
    <property type="interactions" value="431"/>
</dbReference>
<dbReference type="Pfam" id="PF11952">
    <property type="entry name" value="XTBD"/>
    <property type="match status" value="1"/>
</dbReference>
<dbReference type="Gene3D" id="3.30.1370.50">
    <property type="entry name" value="R3H-like domain"/>
    <property type="match status" value="1"/>
</dbReference>
<dbReference type="OMA" id="FMLAHKD"/>
<dbReference type="PROSITE" id="PS51827">
    <property type="entry name" value="XTBD"/>
    <property type="match status" value="1"/>
</dbReference>
<dbReference type="PANTHER" id="PTHR48430:SF1">
    <property type="entry name" value="PARTNER OF XRN-2 PROTEIN 1"/>
    <property type="match status" value="1"/>
</dbReference>
<evidence type="ECO:0000256" key="1">
    <source>
        <dbReference type="PROSITE-ProRule" id="PRU00266"/>
    </source>
</evidence>
<dbReference type="SUPFAM" id="SSF82708">
    <property type="entry name" value="R3H domain"/>
    <property type="match status" value="1"/>
</dbReference>
<dbReference type="SMART" id="SM00443">
    <property type="entry name" value="G_patch"/>
    <property type="match status" value="1"/>
</dbReference>
<dbReference type="InterPro" id="IPR014720">
    <property type="entry name" value="dsRBD_dom"/>
</dbReference>
<evidence type="ECO:0000259" key="2">
    <source>
        <dbReference type="PROSITE" id="PS50137"/>
    </source>
</evidence>
<gene>
    <name evidence="6" type="ORF">EAG_01736</name>
</gene>
<dbReference type="AlphaFoldDB" id="E2AX34"/>
<evidence type="ECO:0000259" key="3">
    <source>
        <dbReference type="PROSITE" id="PS50174"/>
    </source>
</evidence>
<dbReference type="Gene3D" id="3.30.160.20">
    <property type="match status" value="1"/>
</dbReference>
<dbReference type="SMART" id="SM00393">
    <property type="entry name" value="R3H"/>
    <property type="match status" value="1"/>
</dbReference>
<dbReference type="GO" id="GO:0003723">
    <property type="term" value="F:RNA binding"/>
    <property type="evidence" value="ECO:0007669"/>
    <property type="project" value="UniProtKB-UniRule"/>
</dbReference>
<evidence type="ECO:0000259" key="4">
    <source>
        <dbReference type="PROSITE" id="PS51061"/>
    </source>
</evidence>
<accession>E2AX34</accession>
<name>E2AX34_CAMFO</name>
<dbReference type="Pfam" id="PF00035">
    <property type="entry name" value="dsrm"/>
    <property type="match status" value="1"/>
</dbReference>
<feature type="domain" description="G-patch" evidence="3">
    <location>
        <begin position="244"/>
        <end position="291"/>
    </location>
</feature>
<dbReference type="PANTHER" id="PTHR48430">
    <property type="entry name" value="PARTNER OF XRN-2 PROTEIN 1"/>
    <property type="match status" value="1"/>
</dbReference>
<keyword evidence="1" id="KW-0694">RNA-binding</keyword>
<sequence length="396" mass="45025">MSVNEDWDVEQHKVEYESDEHWELRRNFLLAHKNKFSEDALVCLAQVFVNVELLGCRYPQETMDLVKELSENIAAKYREKQKKKLQRTFVEASQAASSKVKGCVASTSTVTEERILSTPNNISNTTKHIDQLHQNCNSKKRSFRNINKSGKLSTTNCNYESCEKSNIKRECSIYINSKKVACYTNSNKKTAKNEAAIAALNELRKHCYTIKVKQNLDSKSNVTVTTKEMKPQECMPDNDWKASSSCIGEELMRRMGWTGGGLGKSEQGVIEPMSAIVKPQISRKGLGLKSNSCTANEMKAKCRNLFKDFLQTDMQNDIVFLDFTNEERSVIHQIARTMGLKSRSYGSTDQRKLIVSRKIDVRTLVRELKSLGGITEKYELMEPTDEKFISSTSMDS</sequence>
<dbReference type="Proteomes" id="UP000000311">
    <property type="component" value="Unassembled WGS sequence"/>
</dbReference>
<evidence type="ECO:0000259" key="5">
    <source>
        <dbReference type="PROSITE" id="PS51827"/>
    </source>
</evidence>
<protein>
    <submittedName>
        <fullName evidence="6">NF-kappa-B-repressing factor</fullName>
    </submittedName>
</protein>
<dbReference type="InParanoid" id="E2AX34"/>
<keyword evidence="7" id="KW-1185">Reference proteome</keyword>
<dbReference type="PROSITE" id="PS51061">
    <property type="entry name" value="R3H"/>
    <property type="match status" value="1"/>
</dbReference>
<dbReference type="GO" id="GO:0010468">
    <property type="term" value="P:regulation of gene expression"/>
    <property type="evidence" value="ECO:0007669"/>
    <property type="project" value="UniProtKB-ARBA"/>
</dbReference>
<dbReference type="InterPro" id="IPR000467">
    <property type="entry name" value="G_patch_dom"/>
</dbReference>
<dbReference type="PROSITE" id="PS50174">
    <property type="entry name" value="G_PATCH"/>
    <property type="match status" value="1"/>
</dbReference>
<dbReference type="PROSITE" id="PS50137">
    <property type="entry name" value="DS_RBD"/>
    <property type="match status" value="1"/>
</dbReference>
<proteinExistence type="predicted"/>
<dbReference type="OrthoDB" id="2359216at2759"/>
<feature type="domain" description="XRN2-binding (XTBD)" evidence="5">
    <location>
        <begin position="9"/>
        <end position="93"/>
    </location>
</feature>
<feature type="domain" description="R3H" evidence="4">
    <location>
        <begin position="296"/>
        <end position="359"/>
    </location>
</feature>
<evidence type="ECO:0000313" key="7">
    <source>
        <dbReference type="Proteomes" id="UP000000311"/>
    </source>
</evidence>